<dbReference type="PRINTS" id="PR00869">
    <property type="entry name" value="DNAPOLX"/>
</dbReference>
<dbReference type="SMART" id="SM00483">
    <property type="entry name" value="POLXc"/>
    <property type="match status" value="1"/>
</dbReference>
<sequence length="711" mass="78242">MADVATYSPTLQGSSPPADPTGNSLDLSYLPPIFVSATHFEIEDLHELEEGLVEAGASLTYDPTEANIVLSKVTRKPRIIFDLKSKGLWTEEAKANVRSSAEEDASVRSQASPKRVKTGGKRKVSEEASEAIVIDDSSTASEGDTEVLKSPNARKRKRKSSMRSPDVKVPPPMDHDLVKVVKVDWFAESQVAGRCLPLDAFVTYQGRRITKPDPPAAPTAGTQGNSQAAPSTPHTTRTQQPLSSPSSILERAKEDAPNTSKLDRFGKRKFGIAPTASSTASWAAGGQPTAKQPHAHLLQTTTSEADSGASSDIPEKPAWVAAGIKYACQRLTPAEQANEAFIAQLKKIKLARLLTNDEIGVRAYSTSIASLAAYPYKIGNPREILALPGCDAKIANLFVEWANTGKIRAVEDIEADEDLKVLRLFYEIWGVGATTAREFYFDKGWRDLDDIVDYGWKTLSRVQQIGVKFYDEFLDLIPRAEVEEIGRTVHRHACKVRDERVQSLIVGGYRRRKEASGDVDIIVSHPDESQTLHIVNDIVTSLEDEGWITHTLLLSLNSTNRDQQTLPFRTGGGGHGFDTLDKALVVWQEPSWPTKDADIAADPKAKNPNIHRRVDIIVSPWRTVGCAVMGWSGGTTFQRDLRRYAKNVKGWKFDSSGVRDRANGEVVDVEGFFGYDGTLGKGRAETMEQAEKRVFEGLGLEYREPWERCTG</sequence>
<evidence type="ECO:0000256" key="10">
    <source>
        <dbReference type="ARBA" id="ARBA00023242"/>
    </source>
</evidence>
<dbReference type="FunFam" id="3.30.210.10:FF:000005">
    <property type="entry name" value="DNA polymerase IV"/>
    <property type="match status" value="1"/>
</dbReference>
<comment type="subcellular location">
    <subcellularLocation>
        <location evidence="1">Nucleus</location>
    </subcellularLocation>
</comment>
<dbReference type="InterPro" id="IPR043519">
    <property type="entry name" value="NT_sf"/>
</dbReference>
<dbReference type="GO" id="GO:0005634">
    <property type="term" value="C:nucleus"/>
    <property type="evidence" value="ECO:0007669"/>
    <property type="project" value="UniProtKB-SubCell"/>
</dbReference>
<dbReference type="InterPro" id="IPR027421">
    <property type="entry name" value="DNA_pol_lamdba_lyase_dom_sf"/>
</dbReference>
<dbReference type="InterPro" id="IPR022312">
    <property type="entry name" value="DNA_pol_X"/>
</dbReference>
<dbReference type="SUPFAM" id="SSF81301">
    <property type="entry name" value="Nucleotidyltransferase"/>
    <property type="match status" value="1"/>
</dbReference>
<evidence type="ECO:0000256" key="1">
    <source>
        <dbReference type="ARBA" id="ARBA00004123"/>
    </source>
</evidence>
<dbReference type="GO" id="GO:0003887">
    <property type="term" value="F:DNA-directed DNA polymerase activity"/>
    <property type="evidence" value="ECO:0007669"/>
    <property type="project" value="UniProtKB-KW"/>
</dbReference>
<name>A0AB34KUZ4_9PEZI</name>
<feature type="compositionally biased region" description="Basic residues" evidence="12">
    <location>
        <begin position="152"/>
        <end position="161"/>
    </location>
</feature>
<feature type="compositionally biased region" description="Basic and acidic residues" evidence="12">
    <location>
        <begin position="250"/>
        <end position="265"/>
    </location>
</feature>
<dbReference type="Pfam" id="PF14716">
    <property type="entry name" value="HHH_8"/>
    <property type="match status" value="1"/>
</dbReference>
<evidence type="ECO:0000256" key="6">
    <source>
        <dbReference type="ARBA" id="ARBA00022723"/>
    </source>
</evidence>
<keyword evidence="7" id="KW-0227">DNA damage</keyword>
<comment type="catalytic activity">
    <reaction evidence="11">
        <text>DNA(n) + a 2'-deoxyribonucleoside 5'-triphosphate = DNA(n+1) + diphosphate</text>
        <dbReference type="Rhea" id="RHEA:22508"/>
        <dbReference type="Rhea" id="RHEA-COMP:17339"/>
        <dbReference type="Rhea" id="RHEA-COMP:17340"/>
        <dbReference type="ChEBI" id="CHEBI:33019"/>
        <dbReference type="ChEBI" id="CHEBI:61560"/>
        <dbReference type="ChEBI" id="CHEBI:173112"/>
        <dbReference type="EC" id="2.7.7.7"/>
    </reaction>
</comment>
<feature type="domain" description="DNA-directed DNA polymerase X" evidence="13">
    <location>
        <begin position="336"/>
        <end position="709"/>
    </location>
</feature>
<dbReference type="GeneID" id="96004160"/>
<dbReference type="Pfam" id="PF14792">
    <property type="entry name" value="DNA_pol_B_palm"/>
    <property type="match status" value="1"/>
</dbReference>
<reference evidence="14 15" key="1">
    <citation type="journal article" date="2020" name="Microbiol. Resour. Announc.">
        <title>Draft Genome Sequence of a Cladosporium Species Isolated from the Mesophotic Ascidian Didemnum maculosum.</title>
        <authorList>
            <person name="Gioti A."/>
            <person name="Siaperas R."/>
            <person name="Nikolaivits E."/>
            <person name="Le Goff G."/>
            <person name="Ouazzani J."/>
            <person name="Kotoulas G."/>
            <person name="Topakas E."/>
        </authorList>
    </citation>
    <scope>NUCLEOTIDE SEQUENCE [LARGE SCALE GENOMIC DNA]</scope>
    <source>
        <strain evidence="14 15">TM138-S3</strain>
    </source>
</reference>
<comment type="caution">
    <text evidence="14">The sequence shown here is derived from an EMBL/GenBank/DDBJ whole genome shotgun (WGS) entry which is preliminary data.</text>
</comment>
<evidence type="ECO:0000256" key="7">
    <source>
        <dbReference type="ARBA" id="ARBA00022763"/>
    </source>
</evidence>
<dbReference type="InterPro" id="IPR037160">
    <property type="entry name" value="DNA_Pol_thumb_sf"/>
</dbReference>
<evidence type="ECO:0000313" key="15">
    <source>
        <dbReference type="Proteomes" id="UP000803884"/>
    </source>
</evidence>
<keyword evidence="8" id="KW-0239">DNA-directed DNA polymerase</keyword>
<dbReference type="InterPro" id="IPR002054">
    <property type="entry name" value="DNA-dir_DNA_pol_X"/>
</dbReference>
<dbReference type="Gene3D" id="3.30.210.10">
    <property type="entry name" value="DNA polymerase, thumb domain"/>
    <property type="match status" value="1"/>
</dbReference>
<evidence type="ECO:0000256" key="12">
    <source>
        <dbReference type="SAM" id="MobiDB-lite"/>
    </source>
</evidence>
<evidence type="ECO:0000256" key="2">
    <source>
        <dbReference type="ARBA" id="ARBA00008323"/>
    </source>
</evidence>
<dbReference type="Gene3D" id="1.10.150.20">
    <property type="entry name" value="5' to 3' exonuclease, C-terminal subdomain"/>
    <property type="match status" value="1"/>
</dbReference>
<dbReference type="EMBL" id="JAAQHG020000006">
    <property type="protein sequence ID" value="KAL1588762.1"/>
    <property type="molecule type" value="Genomic_DNA"/>
</dbReference>
<dbReference type="SUPFAM" id="SSF47802">
    <property type="entry name" value="DNA polymerase beta, N-terminal domain-like"/>
    <property type="match status" value="1"/>
</dbReference>
<dbReference type="SUPFAM" id="SSF81585">
    <property type="entry name" value="PsbU/PolX domain-like"/>
    <property type="match status" value="1"/>
</dbReference>
<feature type="region of interest" description="Disordered" evidence="12">
    <location>
        <begin position="209"/>
        <end position="268"/>
    </location>
</feature>
<dbReference type="GO" id="GO:0046872">
    <property type="term" value="F:metal ion binding"/>
    <property type="evidence" value="ECO:0007669"/>
    <property type="project" value="UniProtKB-KW"/>
</dbReference>
<comment type="similarity">
    <text evidence="2">Belongs to the DNA polymerase type-X family.</text>
</comment>
<dbReference type="InterPro" id="IPR018944">
    <property type="entry name" value="DNA_pol_lambd_fingers_domain"/>
</dbReference>
<dbReference type="InterPro" id="IPR028207">
    <property type="entry name" value="DNA_pol_B_palm_palm"/>
</dbReference>
<dbReference type="GO" id="GO:0003677">
    <property type="term" value="F:DNA binding"/>
    <property type="evidence" value="ECO:0007669"/>
    <property type="project" value="InterPro"/>
</dbReference>
<dbReference type="InterPro" id="IPR010996">
    <property type="entry name" value="HHH_MUS81"/>
</dbReference>
<proteinExistence type="inferred from homology"/>
<keyword evidence="15" id="KW-1185">Reference proteome</keyword>
<evidence type="ECO:0000259" key="13">
    <source>
        <dbReference type="SMART" id="SM00483"/>
    </source>
</evidence>
<evidence type="ECO:0000256" key="5">
    <source>
        <dbReference type="ARBA" id="ARBA00022695"/>
    </source>
</evidence>
<dbReference type="PANTHER" id="PTHR11276">
    <property type="entry name" value="DNA POLYMERASE TYPE-X FAMILY MEMBER"/>
    <property type="match status" value="1"/>
</dbReference>
<feature type="compositionally biased region" description="Polar residues" evidence="12">
    <location>
        <begin position="220"/>
        <end position="247"/>
    </location>
</feature>
<dbReference type="FunFam" id="1.10.150.20:FF:000010">
    <property type="entry name" value="DNA polymerase lambda"/>
    <property type="match status" value="1"/>
</dbReference>
<dbReference type="Gene3D" id="1.10.150.110">
    <property type="entry name" value="DNA polymerase beta, N-terminal domain-like"/>
    <property type="match status" value="1"/>
</dbReference>
<dbReference type="GO" id="GO:0006303">
    <property type="term" value="P:double-strand break repair via nonhomologous end joining"/>
    <property type="evidence" value="ECO:0007669"/>
    <property type="project" value="TreeGrafter"/>
</dbReference>
<evidence type="ECO:0000256" key="11">
    <source>
        <dbReference type="ARBA" id="ARBA00049244"/>
    </source>
</evidence>
<dbReference type="Proteomes" id="UP000803884">
    <property type="component" value="Unassembled WGS sequence"/>
</dbReference>
<dbReference type="Pfam" id="PF10391">
    <property type="entry name" value="DNA_pol_lambd_f"/>
    <property type="match status" value="1"/>
</dbReference>
<protein>
    <recommendedName>
        <fullName evidence="3">DNA-directed DNA polymerase</fullName>
        <ecNumber evidence="3">2.7.7.7</ecNumber>
    </recommendedName>
</protein>
<dbReference type="EC" id="2.7.7.7" evidence="3"/>
<dbReference type="Pfam" id="PF14791">
    <property type="entry name" value="DNA_pol_B_thumb"/>
    <property type="match status" value="1"/>
</dbReference>
<feature type="region of interest" description="Disordered" evidence="12">
    <location>
        <begin position="1"/>
        <end position="23"/>
    </location>
</feature>
<keyword evidence="6" id="KW-0479">Metal-binding</keyword>
<accession>A0AB34KUZ4</accession>
<evidence type="ECO:0000256" key="9">
    <source>
        <dbReference type="ARBA" id="ARBA00023204"/>
    </source>
</evidence>
<feature type="compositionally biased region" description="Polar residues" evidence="12">
    <location>
        <begin position="7"/>
        <end position="23"/>
    </location>
</feature>
<dbReference type="PRINTS" id="PR00870">
    <property type="entry name" value="DNAPOLXBETA"/>
</dbReference>
<gene>
    <name evidence="14" type="ORF">WHR41_02716</name>
</gene>
<keyword evidence="10" id="KW-0539">Nucleus</keyword>
<evidence type="ECO:0000256" key="3">
    <source>
        <dbReference type="ARBA" id="ARBA00012417"/>
    </source>
</evidence>
<dbReference type="AlphaFoldDB" id="A0AB34KUZ4"/>
<dbReference type="InterPro" id="IPR029398">
    <property type="entry name" value="PolB_thumb"/>
</dbReference>
<evidence type="ECO:0000313" key="14">
    <source>
        <dbReference type="EMBL" id="KAL1588762.1"/>
    </source>
</evidence>
<evidence type="ECO:0000256" key="8">
    <source>
        <dbReference type="ARBA" id="ARBA00022932"/>
    </source>
</evidence>
<evidence type="ECO:0000256" key="4">
    <source>
        <dbReference type="ARBA" id="ARBA00022679"/>
    </source>
</evidence>
<keyword evidence="5" id="KW-0548">Nucleotidyltransferase</keyword>
<dbReference type="Gene3D" id="3.30.460.10">
    <property type="entry name" value="Beta Polymerase, domain 2"/>
    <property type="match status" value="1"/>
</dbReference>
<dbReference type="CDD" id="cd00141">
    <property type="entry name" value="NT_POLXc"/>
    <property type="match status" value="1"/>
</dbReference>
<dbReference type="FunFam" id="1.10.150.110:FF:000005">
    <property type="entry name" value="DNA polymerase POL4"/>
    <property type="match status" value="1"/>
</dbReference>
<feature type="region of interest" description="Disordered" evidence="12">
    <location>
        <begin position="97"/>
        <end position="173"/>
    </location>
</feature>
<keyword evidence="9" id="KW-0234">DNA repair</keyword>
<dbReference type="InterPro" id="IPR002008">
    <property type="entry name" value="DNA_pol_X_beta-like"/>
</dbReference>
<organism evidence="14 15">
    <name type="scientific">Cladosporium halotolerans</name>
    <dbReference type="NCBI Taxonomy" id="1052096"/>
    <lineage>
        <taxon>Eukaryota</taxon>
        <taxon>Fungi</taxon>
        <taxon>Dikarya</taxon>
        <taxon>Ascomycota</taxon>
        <taxon>Pezizomycotina</taxon>
        <taxon>Dothideomycetes</taxon>
        <taxon>Dothideomycetidae</taxon>
        <taxon>Cladosporiales</taxon>
        <taxon>Cladosporiaceae</taxon>
        <taxon>Cladosporium</taxon>
    </lineage>
</organism>
<keyword evidence="4" id="KW-0808">Transferase</keyword>
<dbReference type="RefSeq" id="XP_069231867.1">
    <property type="nucleotide sequence ID" value="XM_069371322.1"/>
</dbReference>
<dbReference type="PANTHER" id="PTHR11276:SF29">
    <property type="entry name" value="DNA POLYMERASE TYPE-X FAMILY PROTEIN POL4"/>
    <property type="match status" value="1"/>
</dbReference>